<protein>
    <submittedName>
        <fullName evidence="1">Uncharacterized protein</fullName>
    </submittedName>
</protein>
<accession>A0A564TX78</accession>
<name>A0A564TX78_9FIRM</name>
<organism evidence="1 2">
    <name type="scientific">Dorea longicatena</name>
    <dbReference type="NCBI Taxonomy" id="88431"/>
    <lineage>
        <taxon>Bacteria</taxon>
        <taxon>Bacillati</taxon>
        <taxon>Bacillota</taxon>
        <taxon>Clostridia</taxon>
        <taxon>Lachnospirales</taxon>
        <taxon>Lachnospiraceae</taxon>
        <taxon>Dorea</taxon>
    </lineage>
</organism>
<dbReference type="AlphaFoldDB" id="A0A564TX78"/>
<dbReference type="Proteomes" id="UP000398619">
    <property type="component" value="Unassembled WGS sequence"/>
</dbReference>
<dbReference type="EMBL" id="CABHNM010000042">
    <property type="protein sequence ID" value="VUX11824.1"/>
    <property type="molecule type" value="Genomic_DNA"/>
</dbReference>
<evidence type="ECO:0000313" key="2">
    <source>
        <dbReference type="Proteomes" id="UP000398619"/>
    </source>
</evidence>
<sequence length="45" mass="4999">MYYVRDDENIAAEIKQLIFKRAGKPSESVLGRLLLCTGISVLSSL</sequence>
<gene>
    <name evidence="1" type="ORF">DLSSTS7063_01857</name>
</gene>
<proteinExistence type="predicted"/>
<evidence type="ECO:0000313" key="1">
    <source>
        <dbReference type="EMBL" id="VUX11824.1"/>
    </source>
</evidence>
<reference evidence="1 2" key="1">
    <citation type="submission" date="2019-07" db="EMBL/GenBank/DDBJ databases">
        <authorList>
            <person name="Hibberd C M."/>
            <person name="Gehrig L. J."/>
            <person name="Chang H.-W."/>
            <person name="Venkatesh S."/>
        </authorList>
    </citation>
    <scope>NUCLEOTIDE SEQUENCE [LARGE SCALE GENOMIC DNA]</scope>
    <source>
        <strain evidence="1">Dorea_longicatena_SSTS_Bg7063</strain>
    </source>
</reference>